<reference evidence="1" key="1">
    <citation type="submission" date="2022-06" db="EMBL/GenBank/DDBJ databases">
        <title>Genome Sequence of Candolleomyces eurysporus.</title>
        <authorList>
            <person name="Buettner E."/>
        </authorList>
    </citation>
    <scope>NUCLEOTIDE SEQUENCE</scope>
    <source>
        <strain evidence="1">VTCC 930004</strain>
    </source>
</reference>
<accession>A0A9W8MD95</accession>
<evidence type="ECO:0008006" key="3">
    <source>
        <dbReference type="Google" id="ProtNLM"/>
    </source>
</evidence>
<dbReference type="AlphaFoldDB" id="A0A9W8MD95"/>
<gene>
    <name evidence="1" type="ORF">H1R20_g12695</name>
</gene>
<dbReference type="InterPro" id="IPR032675">
    <property type="entry name" value="LRR_dom_sf"/>
</dbReference>
<evidence type="ECO:0000313" key="2">
    <source>
        <dbReference type="Proteomes" id="UP001140091"/>
    </source>
</evidence>
<comment type="caution">
    <text evidence="1">The sequence shown here is derived from an EMBL/GenBank/DDBJ whole genome shotgun (WGS) entry which is preliminary data.</text>
</comment>
<sequence>MSSSLLQHFKSTVIVKIRGVTMQNDARNQYPQIARQHQSQDGPELETHFPLNINRIDDDVLISIFLTALEAADSANPPMSPAHPAVVFTHVCRRWREAALSARVLWQKIHLVIPEYPRGWLDPNHHELCAWKLRLLKQQQMTETWISRTGESQLHIMVSEAWTFPPTHRSCYGEQDYSNLTDLINVLCETSSRWKELELDLTFVSSQRSSFPTTRFLSLPPQDDPLLTKVRLDINWNQPDESLSHLLVSKPSILEAVSLRSLTVSNETMVHHDLMALSITWSALTHLDFRGYPSTSNRVFNQSQALEILRLCPNLVSCYLALASDSKLPPSPGNPITLRFLEEITLRPCKWHIARGFAPSLTLPSLRKFSVQSVTGSLCSPLPYAHSGLCEFIERFGHSLRDVTFQYITLTRDALRQCLANLPNVLSLTLTDAPWAVTSGDCARIDAKLLQSLSPQFDPVGFHRPGCPQLREHPLCPMMEELTLTINVSVELEEMALVDFIESRRKMRLMGIDEGRTVTCLKAVTCNGHWARSLNVIEELRRRGVDIDGFSLESW</sequence>
<dbReference type="OrthoDB" id="3266451at2759"/>
<dbReference type="SUPFAM" id="SSF52047">
    <property type="entry name" value="RNI-like"/>
    <property type="match status" value="1"/>
</dbReference>
<feature type="non-terminal residue" evidence="1">
    <location>
        <position position="555"/>
    </location>
</feature>
<proteinExistence type="predicted"/>
<dbReference type="Proteomes" id="UP001140091">
    <property type="component" value="Unassembled WGS sequence"/>
</dbReference>
<organism evidence="1 2">
    <name type="scientific">Candolleomyces eurysporus</name>
    <dbReference type="NCBI Taxonomy" id="2828524"/>
    <lineage>
        <taxon>Eukaryota</taxon>
        <taxon>Fungi</taxon>
        <taxon>Dikarya</taxon>
        <taxon>Basidiomycota</taxon>
        <taxon>Agaricomycotina</taxon>
        <taxon>Agaricomycetes</taxon>
        <taxon>Agaricomycetidae</taxon>
        <taxon>Agaricales</taxon>
        <taxon>Agaricineae</taxon>
        <taxon>Psathyrellaceae</taxon>
        <taxon>Candolleomyces</taxon>
    </lineage>
</organism>
<keyword evidence="2" id="KW-1185">Reference proteome</keyword>
<name>A0A9W8MD95_9AGAR</name>
<protein>
    <recommendedName>
        <fullName evidence="3">F-box domain-containing protein</fullName>
    </recommendedName>
</protein>
<dbReference type="EMBL" id="JANBPK010001224">
    <property type="protein sequence ID" value="KAJ2924399.1"/>
    <property type="molecule type" value="Genomic_DNA"/>
</dbReference>
<evidence type="ECO:0000313" key="1">
    <source>
        <dbReference type="EMBL" id="KAJ2924399.1"/>
    </source>
</evidence>
<dbReference type="Gene3D" id="3.80.10.10">
    <property type="entry name" value="Ribonuclease Inhibitor"/>
    <property type="match status" value="1"/>
</dbReference>